<evidence type="ECO:0000313" key="3">
    <source>
        <dbReference type="Proteomes" id="UP000011713"/>
    </source>
</evidence>
<dbReference type="EMBL" id="JH597866">
    <property type="status" value="NOT_ANNOTATED_CDS"/>
    <property type="molecule type" value="Genomic_DNA"/>
</dbReference>
<dbReference type="EnsemblProtists" id="HpaT809859">
    <property type="protein sequence ID" value="HpaP809859"/>
    <property type="gene ID" value="HpaG809859"/>
</dbReference>
<organism evidence="2 3">
    <name type="scientific">Hyaloperonospora arabidopsidis (strain Emoy2)</name>
    <name type="common">Downy mildew agent</name>
    <name type="synonym">Peronospora arabidopsidis</name>
    <dbReference type="NCBI Taxonomy" id="559515"/>
    <lineage>
        <taxon>Eukaryota</taxon>
        <taxon>Sar</taxon>
        <taxon>Stramenopiles</taxon>
        <taxon>Oomycota</taxon>
        <taxon>Peronosporomycetes</taxon>
        <taxon>Peronosporales</taxon>
        <taxon>Peronosporaceae</taxon>
        <taxon>Hyaloperonospora</taxon>
    </lineage>
</organism>
<dbReference type="HOGENOM" id="CLU_539122_0_0_1"/>
<dbReference type="AlphaFoldDB" id="M4BTS3"/>
<reference evidence="2" key="2">
    <citation type="submission" date="2015-06" db="UniProtKB">
        <authorList>
            <consortium name="EnsemblProtists"/>
        </authorList>
    </citation>
    <scope>IDENTIFICATION</scope>
    <source>
        <strain evidence="2">Emoy2</strain>
    </source>
</reference>
<sequence>MNKVLTPDEAVKLLDTEDSGVSPTFSALRAAIKLTDMYNATNPGRKFALRDSSTLRREDSVMALALLRARKWDSLSEDAKELSAQLMKRWCPTSTEKQLMASSNRFRRRVPISVAVFRAQDERSRNEKAFVLEERLLEIWIDDGATPEQILLLLNMDESVENLTSIQLRTAMKFIDMYNAAKTDSKFSLLGMYTKCFGEEAVALVLSKARDDKYLVDNVETLTMQLVKSWLESHKTPRLLDSTGVMLQLLLKNEWRFEIVYNGNNKFHLLEMFTEKIVQGDVALALMKAINSDSSSHYTVRLERKLTEKWLHNGKTAEDMIVLLNIGNDGHYALGSLKVQVLKRYLRMKGEMVSEIFKILKRAYGFDIDFSLKLYGTNDEDMAIMLGELFIKWHGQHVKVGDDIFKTAITRGVESGRVLENSYQDFEEWHELVDELADAHKQLNRLLDEEQELADAHVNEHLPLRPRRKVSVFISGQRSITFQSSKKLLLSLFFANESFTPVHCKN</sequence>
<accession>M4BTS3</accession>
<dbReference type="InParanoid" id="M4BTS3"/>
<evidence type="ECO:0000313" key="2">
    <source>
        <dbReference type="EnsemblProtists" id="HpaP809859"/>
    </source>
</evidence>
<name>M4BTS3_HYAAE</name>
<evidence type="ECO:0000256" key="1">
    <source>
        <dbReference type="SAM" id="Coils"/>
    </source>
</evidence>
<dbReference type="Proteomes" id="UP000011713">
    <property type="component" value="Unassembled WGS sequence"/>
</dbReference>
<keyword evidence="3" id="KW-1185">Reference proteome</keyword>
<proteinExistence type="predicted"/>
<keyword evidence="1" id="KW-0175">Coiled coil</keyword>
<protein>
    <recommendedName>
        <fullName evidence="4">RxLR effector candidate protein</fullName>
    </recommendedName>
</protein>
<reference evidence="3" key="1">
    <citation type="journal article" date="2010" name="Science">
        <title>Signatures of adaptation to obligate biotrophy in the Hyaloperonospora arabidopsidis genome.</title>
        <authorList>
            <person name="Baxter L."/>
            <person name="Tripathy S."/>
            <person name="Ishaque N."/>
            <person name="Boot N."/>
            <person name="Cabral A."/>
            <person name="Kemen E."/>
            <person name="Thines M."/>
            <person name="Ah-Fong A."/>
            <person name="Anderson R."/>
            <person name="Badejoko W."/>
            <person name="Bittner-Eddy P."/>
            <person name="Boore J.L."/>
            <person name="Chibucos M.C."/>
            <person name="Coates M."/>
            <person name="Dehal P."/>
            <person name="Delehaunty K."/>
            <person name="Dong S."/>
            <person name="Downton P."/>
            <person name="Dumas B."/>
            <person name="Fabro G."/>
            <person name="Fronick C."/>
            <person name="Fuerstenberg S.I."/>
            <person name="Fulton L."/>
            <person name="Gaulin E."/>
            <person name="Govers F."/>
            <person name="Hughes L."/>
            <person name="Humphray S."/>
            <person name="Jiang R.H."/>
            <person name="Judelson H."/>
            <person name="Kamoun S."/>
            <person name="Kyung K."/>
            <person name="Meijer H."/>
            <person name="Minx P."/>
            <person name="Morris P."/>
            <person name="Nelson J."/>
            <person name="Phuntumart V."/>
            <person name="Qutob D."/>
            <person name="Rehmany A."/>
            <person name="Rougon-Cardoso A."/>
            <person name="Ryden P."/>
            <person name="Torto-Alalibo T."/>
            <person name="Studholme D."/>
            <person name="Wang Y."/>
            <person name="Win J."/>
            <person name="Wood J."/>
            <person name="Clifton S.W."/>
            <person name="Rogers J."/>
            <person name="Van den Ackerveken G."/>
            <person name="Jones J.D."/>
            <person name="McDowell J.M."/>
            <person name="Beynon J."/>
            <person name="Tyler B.M."/>
        </authorList>
    </citation>
    <scope>NUCLEOTIDE SEQUENCE [LARGE SCALE GENOMIC DNA]</scope>
    <source>
        <strain evidence="3">Emoy2</strain>
    </source>
</reference>
<feature type="coiled-coil region" evidence="1">
    <location>
        <begin position="433"/>
        <end position="460"/>
    </location>
</feature>
<evidence type="ECO:0008006" key="4">
    <source>
        <dbReference type="Google" id="ProtNLM"/>
    </source>
</evidence>
<dbReference type="VEuPathDB" id="FungiDB:HpaG809859"/>